<proteinExistence type="predicted"/>
<reference evidence="1" key="1">
    <citation type="submission" date="2014-05" db="EMBL/GenBank/DDBJ databases">
        <authorList>
            <person name="Chronopoulou M."/>
        </authorList>
    </citation>
    <scope>NUCLEOTIDE SEQUENCE</scope>
    <source>
        <tissue evidence="1">Whole organism</tissue>
    </source>
</reference>
<protein>
    <submittedName>
        <fullName evidence="1">Uncharacterized protein</fullName>
    </submittedName>
</protein>
<evidence type="ECO:0000313" key="1">
    <source>
        <dbReference type="EMBL" id="CDW28594.1"/>
    </source>
</evidence>
<sequence>MFSVLNTQYMSSTFNVKSYNFVIWSLYLVRLGKLFTESMTFQKWQYLDPYVENKQPSKQRSYAIDLHNYTPKTLTVHIFLILNSAVYFFAPY</sequence>
<dbReference type="AlphaFoldDB" id="A0A0K2TRC2"/>
<dbReference type="EMBL" id="HACA01011233">
    <property type="protein sequence ID" value="CDW28594.1"/>
    <property type="molecule type" value="Transcribed_RNA"/>
</dbReference>
<name>A0A0K2TRC2_LEPSM</name>
<accession>A0A0K2TRC2</accession>
<organism evidence="1">
    <name type="scientific">Lepeophtheirus salmonis</name>
    <name type="common">Salmon louse</name>
    <name type="synonym">Caligus salmonis</name>
    <dbReference type="NCBI Taxonomy" id="72036"/>
    <lineage>
        <taxon>Eukaryota</taxon>
        <taxon>Metazoa</taxon>
        <taxon>Ecdysozoa</taxon>
        <taxon>Arthropoda</taxon>
        <taxon>Crustacea</taxon>
        <taxon>Multicrustacea</taxon>
        <taxon>Hexanauplia</taxon>
        <taxon>Copepoda</taxon>
        <taxon>Siphonostomatoida</taxon>
        <taxon>Caligidae</taxon>
        <taxon>Lepeophtheirus</taxon>
    </lineage>
</organism>